<dbReference type="Gene3D" id="2.10.80.10">
    <property type="entry name" value="Lipase, subunit A"/>
    <property type="match status" value="1"/>
</dbReference>
<feature type="chain" id="PRO_5042886652" description="Dickkopf N-terminal cysteine-rich domain-containing protein" evidence="9">
    <location>
        <begin position="26"/>
        <end position="293"/>
    </location>
</feature>
<feature type="domain" description="Dickkopf-related protein 1/2/4 C-terminal subdomain 1" evidence="12">
    <location>
        <begin position="161"/>
        <end position="190"/>
    </location>
</feature>
<evidence type="ECO:0000256" key="9">
    <source>
        <dbReference type="SAM" id="SignalP"/>
    </source>
</evidence>
<evidence type="ECO:0000259" key="11">
    <source>
        <dbReference type="Pfam" id="PF21479"/>
    </source>
</evidence>
<evidence type="ECO:0000256" key="8">
    <source>
        <dbReference type="SAM" id="MobiDB-lite"/>
    </source>
</evidence>
<keyword evidence="4" id="KW-0964">Secreted</keyword>
<evidence type="ECO:0000259" key="12">
    <source>
        <dbReference type="Pfam" id="PF21481"/>
    </source>
</evidence>
<protein>
    <recommendedName>
        <fullName evidence="15">Dickkopf N-terminal cysteine-rich domain-containing protein</fullName>
    </recommendedName>
</protein>
<dbReference type="Pfam" id="PF21481">
    <property type="entry name" value="DIKK1-2-4_C-subdom1"/>
    <property type="match status" value="1"/>
</dbReference>
<dbReference type="InterPro" id="IPR047304">
    <property type="entry name" value="Dkk1_Cys2"/>
</dbReference>
<dbReference type="GO" id="GO:0048019">
    <property type="term" value="F:receptor antagonist activity"/>
    <property type="evidence" value="ECO:0007669"/>
    <property type="project" value="TreeGrafter"/>
</dbReference>
<evidence type="ECO:0000256" key="5">
    <source>
        <dbReference type="ARBA" id="ARBA00022687"/>
    </source>
</evidence>
<accession>A0AAN8Q6W8</accession>
<evidence type="ECO:0000256" key="3">
    <source>
        <dbReference type="ARBA" id="ARBA00022473"/>
    </source>
</evidence>
<evidence type="ECO:0000313" key="14">
    <source>
        <dbReference type="Proteomes" id="UP001356427"/>
    </source>
</evidence>
<evidence type="ECO:0000313" key="13">
    <source>
        <dbReference type="EMBL" id="KAK6293629.1"/>
    </source>
</evidence>
<dbReference type="Pfam" id="PF04706">
    <property type="entry name" value="Dickkopf_N"/>
    <property type="match status" value="1"/>
</dbReference>
<dbReference type="PANTHER" id="PTHR12113">
    <property type="entry name" value="DICKKOPF3-LIKE 3"/>
    <property type="match status" value="1"/>
</dbReference>
<gene>
    <name evidence="13" type="ORF">J4Q44_G00359550</name>
</gene>
<evidence type="ECO:0000256" key="7">
    <source>
        <dbReference type="ARBA" id="ARBA00023157"/>
    </source>
</evidence>
<dbReference type="AlphaFoldDB" id="A0AAN8Q6W8"/>
<evidence type="ECO:0000256" key="4">
    <source>
        <dbReference type="ARBA" id="ARBA00022525"/>
    </source>
</evidence>
<evidence type="ECO:0000256" key="1">
    <source>
        <dbReference type="ARBA" id="ARBA00004613"/>
    </source>
</evidence>
<dbReference type="InterPro" id="IPR048500">
    <property type="entry name" value="DIKK1/2/4_C-subdom1"/>
</dbReference>
<dbReference type="GO" id="GO:0005615">
    <property type="term" value="C:extracellular space"/>
    <property type="evidence" value="ECO:0007669"/>
    <property type="project" value="TreeGrafter"/>
</dbReference>
<keyword evidence="14" id="KW-1185">Reference proteome</keyword>
<comment type="similarity">
    <text evidence="2">Belongs to the dickkopf family.</text>
</comment>
<comment type="subcellular location">
    <subcellularLocation>
        <location evidence="1">Secreted</location>
    </subcellularLocation>
</comment>
<keyword evidence="6 9" id="KW-0732">Signal</keyword>
<evidence type="ECO:0000256" key="6">
    <source>
        <dbReference type="ARBA" id="ARBA00022729"/>
    </source>
</evidence>
<evidence type="ECO:0000259" key="10">
    <source>
        <dbReference type="Pfam" id="PF04706"/>
    </source>
</evidence>
<keyword evidence="5" id="KW-0879">Wnt signaling pathway</keyword>
<organism evidence="13 14">
    <name type="scientific">Coregonus suidteri</name>
    <dbReference type="NCBI Taxonomy" id="861788"/>
    <lineage>
        <taxon>Eukaryota</taxon>
        <taxon>Metazoa</taxon>
        <taxon>Chordata</taxon>
        <taxon>Craniata</taxon>
        <taxon>Vertebrata</taxon>
        <taxon>Euteleostomi</taxon>
        <taxon>Actinopterygii</taxon>
        <taxon>Neopterygii</taxon>
        <taxon>Teleostei</taxon>
        <taxon>Protacanthopterygii</taxon>
        <taxon>Salmoniformes</taxon>
        <taxon>Salmonidae</taxon>
        <taxon>Coregoninae</taxon>
        <taxon>Coregonus</taxon>
    </lineage>
</organism>
<comment type="caution">
    <text evidence="13">The sequence shown here is derived from an EMBL/GenBank/DDBJ whole genome shotgun (WGS) entry which is preliminary data.</text>
</comment>
<dbReference type="FunFam" id="2.10.80.10:FF:000001">
    <property type="entry name" value="Dickkopf WNT-signaling pathway inhibitor 2"/>
    <property type="match status" value="1"/>
</dbReference>
<feature type="region of interest" description="Disordered" evidence="8">
    <location>
        <begin position="135"/>
        <end position="159"/>
    </location>
</feature>
<dbReference type="EMBL" id="JAGTTL010000036">
    <property type="protein sequence ID" value="KAK6293629.1"/>
    <property type="molecule type" value="Genomic_DNA"/>
</dbReference>
<dbReference type="InterPro" id="IPR048499">
    <property type="entry name" value="DIKK1/2/4_C-subdom2"/>
</dbReference>
<feature type="signal peptide" evidence="9">
    <location>
        <begin position="1"/>
        <end position="25"/>
    </location>
</feature>
<reference evidence="13 14" key="1">
    <citation type="submission" date="2021-04" db="EMBL/GenBank/DDBJ databases">
        <authorList>
            <person name="De Guttry C."/>
            <person name="Zahm M."/>
            <person name="Klopp C."/>
            <person name="Cabau C."/>
            <person name="Louis A."/>
            <person name="Berthelot C."/>
            <person name="Parey E."/>
            <person name="Roest Crollius H."/>
            <person name="Montfort J."/>
            <person name="Robinson-Rechavi M."/>
            <person name="Bucao C."/>
            <person name="Bouchez O."/>
            <person name="Gislard M."/>
            <person name="Lluch J."/>
            <person name="Milhes M."/>
            <person name="Lampietro C."/>
            <person name="Lopez Roques C."/>
            <person name="Donnadieu C."/>
            <person name="Braasch I."/>
            <person name="Desvignes T."/>
            <person name="Postlethwait J."/>
            <person name="Bobe J."/>
            <person name="Wedekind C."/>
            <person name="Guiguen Y."/>
        </authorList>
    </citation>
    <scope>NUCLEOTIDE SEQUENCE [LARGE SCALE GENOMIC DNA]</scope>
    <source>
        <strain evidence="13">Cs_M1</strain>
        <tissue evidence="13">Blood</tissue>
    </source>
</reference>
<dbReference type="GO" id="GO:0090090">
    <property type="term" value="P:negative regulation of canonical Wnt signaling pathway"/>
    <property type="evidence" value="ECO:0007669"/>
    <property type="project" value="TreeGrafter"/>
</dbReference>
<name>A0AAN8Q6W8_9TELE</name>
<evidence type="ECO:0008006" key="15">
    <source>
        <dbReference type="Google" id="ProtNLM"/>
    </source>
</evidence>
<dbReference type="PANTHER" id="PTHR12113:SF11">
    <property type="entry name" value="DICKKOPF-RELATED PROTEIN 1"/>
    <property type="match status" value="1"/>
</dbReference>
<feature type="domain" description="Dickkopf N-terminal cysteine-rich" evidence="10">
    <location>
        <begin position="70"/>
        <end position="117"/>
    </location>
</feature>
<dbReference type="InterPro" id="IPR039863">
    <property type="entry name" value="DKK1-4"/>
</dbReference>
<dbReference type="Pfam" id="PF21479">
    <property type="entry name" value="DIKK1-2-4_C-subdom2"/>
    <property type="match status" value="1"/>
</dbReference>
<dbReference type="CDD" id="cd23272">
    <property type="entry name" value="Dkk1_Cys2"/>
    <property type="match status" value="1"/>
</dbReference>
<dbReference type="GO" id="GO:0039706">
    <property type="term" value="F:co-receptor binding"/>
    <property type="evidence" value="ECO:0007669"/>
    <property type="project" value="TreeGrafter"/>
</dbReference>
<keyword evidence="3" id="KW-0217">Developmental protein</keyword>
<evidence type="ECO:0000256" key="2">
    <source>
        <dbReference type="ARBA" id="ARBA00010842"/>
    </source>
</evidence>
<proteinExistence type="inferred from homology"/>
<feature type="domain" description="Dickkopf-related protein 1/2/4 C-terminal subdomain 2" evidence="11">
    <location>
        <begin position="193"/>
        <end position="236"/>
    </location>
</feature>
<dbReference type="InterPro" id="IPR006796">
    <property type="entry name" value="Dickkopf_N"/>
</dbReference>
<sequence>MPHLPVLRFMAIYVMLFGYLGDAYAGAVLLNSNAIKNLPGGTDMVSPSPRPSSPDSHRQKAVVDTLQPTCTYDDECGTDEFCNDIRGACLPCRKIRKRCARDSMCCAGNRCINGVCQASDQDAEAAVTTSVGNRQNNTMEHHGKRLPLPQGQPQHSVKGREGNNCLRSSDCSEGLCCARHFWSRICKPVLTEGQVCTRHRRKGGHGLELFQRCDCGDGLSCRPERGEKDPGPQKRLQGSSYGGQEARHLSVLPQERCAGLALLGGPWVSGLIQAGVLSICGRRLLCGLRSVPL</sequence>
<keyword evidence="7" id="KW-1015">Disulfide bond</keyword>
<dbReference type="GO" id="GO:0016055">
    <property type="term" value="P:Wnt signaling pathway"/>
    <property type="evidence" value="ECO:0007669"/>
    <property type="project" value="UniProtKB-KW"/>
</dbReference>
<dbReference type="Proteomes" id="UP001356427">
    <property type="component" value="Unassembled WGS sequence"/>
</dbReference>